<dbReference type="Proteomes" id="UP000593562">
    <property type="component" value="Unassembled WGS sequence"/>
</dbReference>
<dbReference type="Pfam" id="PF00560">
    <property type="entry name" value="LRR_1"/>
    <property type="match status" value="2"/>
</dbReference>
<keyword evidence="8" id="KW-0067">ATP-binding</keyword>
<comment type="catalytic activity">
    <reaction evidence="9">
        <text>L-threonyl-[protein] + ATP = O-phospho-L-threonyl-[protein] + ADP + H(+)</text>
        <dbReference type="Rhea" id="RHEA:46608"/>
        <dbReference type="Rhea" id="RHEA-COMP:11060"/>
        <dbReference type="Rhea" id="RHEA-COMP:11605"/>
        <dbReference type="ChEBI" id="CHEBI:15378"/>
        <dbReference type="ChEBI" id="CHEBI:30013"/>
        <dbReference type="ChEBI" id="CHEBI:30616"/>
        <dbReference type="ChEBI" id="CHEBI:61977"/>
        <dbReference type="ChEBI" id="CHEBI:456216"/>
        <dbReference type="EC" id="2.7.11.1"/>
    </reaction>
</comment>
<evidence type="ECO:0000256" key="3">
    <source>
        <dbReference type="ARBA" id="ARBA00022614"/>
    </source>
</evidence>
<comment type="caution">
    <text evidence="12">The sequence shown here is derived from an EMBL/GenBank/DDBJ whole genome shotgun (WGS) entry which is preliminary data.</text>
</comment>
<keyword evidence="2" id="KW-0723">Serine/threonine-protein kinase</keyword>
<keyword evidence="5" id="KW-0677">Repeat</keyword>
<dbReference type="InParanoid" id="A0A7J7D644"/>
<keyword evidence="7" id="KW-0418">Kinase</keyword>
<dbReference type="PANTHER" id="PTHR48005">
    <property type="entry name" value="LEUCINE RICH REPEAT KINASE 2"/>
    <property type="match status" value="1"/>
</dbReference>
<keyword evidence="3" id="KW-0433">Leucine-rich repeat</keyword>
<accession>A0A7J7D644</accession>
<feature type="signal peptide" evidence="11">
    <location>
        <begin position="1"/>
        <end position="27"/>
    </location>
</feature>
<evidence type="ECO:0000256" key="7">
    <source>
        <dbReference type="ARBA" id="ARBA00022777"/>
    </source>
</evidence>
<reference evidence="12 13" key="1">
    <citation type="journal article" date="2020" name="Nat. Commun.">
        <title>Genome of Tripterygium wilfordii and identification of cytochrome P450 involved in triptolide biosynthesis.</title>
        <authorList>
            <person name="Tu L."/>
            <person name="Su P."/>
            <person name="Zhang Z."/>
            <person name="Gao L."/>
            <person name="Wang J."/>
            <person name="Hu T."/>
            <person name="Zhou J."/>
            <person name="Zhang Y."/>
            <person name="Zhao Y."/>
            <person name="Liu Y."/>
            <person name="Song Y."/>
            <person name="Tong Y."/>
            <person name="Lu Y."/>
            <person name="Yang J."/>
            <person name="Xu C."/>
            <person name="Jia M."/>
            <person name="Peters R.J."/>
            <person name="Huang L."/>
            <person name="Gao W."/>
        </authorList>
    </citation>
    <scope>NUCLEOTIDE SEQUENCE [LARGE SCALE GENOMIC DNA]</scope>
    <source>
        <strain evidence="13">cv. XIE 37</strain>
        <tissue evidence="12">Leaf</tissue>
    </source>
</reference>
<evidence type="ECO:0000256" key="6">
    <source>
        <dbReference type="ARBA" id="ARBA00022741"/>
    </source>
</evidence>
<evidence type="ECO:0000256" key="4">
    <source>
        <dbReference type="ARBA" id="ARBA00022679"/>
    </source>
</evidence>
<dbReference type="PANTHER" id="PTHR48005:SF24">
    <property type="entry name" value="LRR RECEPTOR-LIKE SERINE_THREONINE-PROTEIN KINASE"/>
    <property type="match status" value="1"/>
</dbReference>
<dbReference type="InterPro" id="IPR001611">
    <property type="entry name" value="Leu-rich_rpt"/>
</dbReference>
<gene>
    <name evidence="12" type="ORF">HS088_TW10G00836</name>
</gene>
<protein>
    <recommendedName>
        <fullName evidence="1">non-specific serine/threonine protein kinase</fullName>
        <ecNumber evidence="1">2.7.11.1</ecNumber>
    </recommendedName>
</protein>
<dbReference type="Pfam" id="PF13855">
    <property type="entry name" value="LRR_8"/>
    <property type="match status" value="1"/>
</dbReference>
<dbReference type="OrthoDB" id="676979at2759"/>
<keyword evidence="6" id="KW-0547">Nucleotide-binding</keyword>
<evidence type="ECO:0000313" key="12">
    <source>
        <dbReference type="EMBL" id="KAF5741830.1"/>
    </source>
</evidence>
<dbReference type="EMBL" id="JAAARO010000010">
    <property type="protein sequence ID" value="KAF5741830.1"/>
    <property type="molecule type" value="Genomic_DNA"/>
</dbReference>
<dbReference type="GO" id="GO:0004674">
    <property type="term" value="F:protein serine/threonine kinase activity"/>
    <property type="evidence" value="ECO:0007669"/>
    <property type="project" value="UniProtKB-KW"/>
</dbReference>
<dbReference type="InterPro" id="IPR051420">
    <property type="entry name" value="Ser_Thr_Kinases_DiverseReg"/>
</dbReference>
<dbReference type="FunFam" id="3.80.10.10:FF:000383">
    <property type="entry name" value="Leucine-rich repeat receptor protein kinase EMS1"/>
    <property type="match status" value="1"/>
</dbReference>
<dbReference type="EC" id="2.7.11.1" evidence="1"/>
<dbReference type="FunCoup" id="A0A7J7D644">
    <property type="interactions" value="7"/>
</dbReference>
<evidence type="ECO:0000256" key="9">
    <source>
        <dbReference type="ARBA" id="ARBA00047899"/>
    </source>
</evidence>
<evidence type="ECO:0000256" key="8">
    <source>
        <dbReference type="ARBA" id="ARBA00022840"/>
    </source>
</evidence>
<evidence type="ECO:0000256" key="5">
    <source>
        <dbReference type="ARBA" id="ARBA00022737"/>
    </source>
</evidence>
<sequence length="456" mass="49846">MAPKFPIIYRFFLFLVMIQSFLLISQGQPVLNSAEQESVYQVLESINPTIPWRSLFPDDLCYSPPHGVVCDFFSEPNGSISVVHITELSLGYVSDFNPNPPCYANSTFDPILFTSFNYLRKLFFYKCFTDSPVSVPTVSPSFASRLEQLVFIDNPALVGSLSGFNGNFTNLKRIVITGNGLSGNIPGWVGDSANLVELTLSRNQLTSAVLMSFSKLKKVRILDLSQNQFNGNVPDSIGNLTQLLKLDLNSNAFSGEIPNGLVNLQNMEFLDLSYNHFGNSGVPLFLSQMPRLRELHLSGNSLGGKIPEIWKNLGGIKGIGFSNMGLVGTIPASMGLYLRNLSYLGLDNNQLEGTVPMELGFLEFSSEINLENNNLSGRVPFTARVGEKLKLQGNPGLCVDGEDLGKVKNGSLKLCNNAKLANLVNPVLISESSCSSLGFLLPSVVLKFIGFLVVFV</sequence>
<dbReference type="AlphaFoldDB" id="A0A7J7D644"/>
<feature type="chain" id="PRO_5029729840" description="non-specific serine/threonine protein kinase" evidence="11">
    <location>
        <begin position="28"/>
        <end position="456"/>
    </location>
</feature>
<evidence type="ECO:0000256" key="2">
    <source>
        <dbReference type="ARBA" id="ARBA00022527"/>
    </source>
</evidence>
<evidence type="ECO:0000256" key="11">
    <source>
        <dbReference type="SAM" id="SignalP"/>
    </source>
</evidence>
<dbReference type="GO" id="GO:0005524">
    <property type="term" value="F:ATP binding"/>
    <property type="evidence" value="ECO:0007669"/>
    <property type="project" value="UniProtKB-KW"/>
</dbReference>
<comment type="catalytic activity">
    <reaction evidence="10">
        <text>L-seryl-[protein] + ATP = O-phospho-L-seryl-[protein] + ADP + H(+)</text>
        <dbReference type="Rhea" id="RHEA:17989"/>
        <dbReference type="Rhea" id="RHEA-COMP:9863"/>
        <dbReference type="Rhea" id="RHEA-COMP:11604"/>
        <dbReference type="ChEBI" id="CHEBI:15378"/>
        <dbReference type="ChEBI" id="CHEBI:29999"/>
        <dbReference type="ChEBI" id="CHEBI:30616"/>
        <dbReference type="ChEBI" id="CHEBI:83421"/>
        <dbReference type="ChEBI" id="CHEBI:456216"/>
        <dbReference type="EC" id="2.7.11.1"/>
    </reaction>
</comment>
<evidence type="ECO:0000256" key="10">
    <source>
        <dbReference type="ARBA" id="ARBA00048679"/>
    </source>
</evidence>
<name>A0A7J7D644_TRIWF</name>
<proteinExistence type="predicted"/>
<evidence type="ECO:0000313" key="13">
    <source>
        <dbReference type="Proteomes" id="UP000593562"/>
    </source>
</evidence>
<keyword evidence="11" id="KW-0732">Signal</keyword>
<dbReference type="InterPro" id="IPR032675">
    <property type="entry name" value="LRR_dom_sf"/>
</dbReference>
<keyword evidence="4" id="KW-0808">Transferase</keyword>
<dbReference type="SUPFAM" id="SSF52058">
    <property type="entry name" value="L domain-like"/>
    <property type="match status" value="1"/>
</dbReference>
<keyword evidence="13" id="KW-1185">Reference proteome</keyword>
<organism evidence="12 13">
    <name type="scientific">Tripterygium wilfordii</name>
    <name type="common">Thunder God vine</name>
    <dbReference type="NCBI Taxonomy" id="458696"/>
    <lineage>
        <taxon>Eukaryota</taxon>
        <taxon>Viridiplantae</taxon>
        <taxon>Streptophyta</taxon>
        <taxon>Embryophyta</taxon>
        <taxon>Tracheophyta</taxon>
        <taxon>Spermatophyta</taxon>
        <taxon>Magnoliopsida</taxon>
        <taxon>eudicotyledons</taxon>
        <taxon>Gunneridae</taxon>
        <taxon>Pentapetalae</taxon>
        <taxon>rosids</taxon>
        <taxon>fabids</taxon>
        <taxon>Celastrales</taxon>
        <taxon>Celastraceae</taxon>
        <taxon>Tripterygium</taxon>
    </lineage>
</organism>
<dbReference type="Gene3D" id="3.80.10.10">
    <property type="entry name" value="Ribonuclease Inhibitor"/>
    <property type="match status" value="1"/>
</dbReference>
<evidence type="ECO:0000256" key="1">
    <source>
        <dbReference type="ARBA" id="ARBA00012513"/>
    </source>
</evidence>